<dbReference type="PANTHER" id="PTHR48098">
    <property type="entry name" value="ENTEROCHELIN ESTERASE-RELATED"/>
    <property type="match status" value="1"/>
</dbReference>
<dbReference type="InterPro" id="IPR050583">
    <property type="entry name" value="Mycobacterial_A85_antigen"/>
</dbReference>
<accession>A0ABP5QPZ3</accession>
<dbReference type="InterPro" id="IPR029058">
    <property type="entry name" value="AB_hydrolase_fold"/>
</dbReference>
<name>A0ABP5QPZ3_9ACTN</name>
<feature type="transmembrane region" description="Helical" evidence="1">
    <location>
        <begin position="79"/>
        <end position="101"/>
    </location>
</feature>
<sequence length="443" mass="47036">MSSRPLAAPNPLDWPLTHGAVLFAVMTVGIAALLGLGVPGGRRWWRRRLPGAVVAAAVLTVLLQIAVDDWWQPFPEELPIQVTAWIGVGLLALALAVARLLPPGPGRRRGRFGVVLAAVLVLLMSSDQVNGFFEQYPSGRVLLDSWFGRAHPLTVASSSDTVAAPSGRALAEVWRRPEGLPAKGTVSSAPVPGAKSGFKARDAYVYLPPAYQAEPRPLLPVLVLMAGQPGTPADWVNSGRLAELLDDFAAGHDGLAPIVLVIDQIGSAWGNPLCMDSRIAKSQTYLAEDVPDWIHTHLQTATGRGSLAIGGMSLGGTCALQLAVNAPQVYGTFLDISGQQEPTLGSHGKTVKATFGGDEAAFDAVDPMHLMARRKFPETAGAFVVGEGDRKYGPQQRRVYAAAVEAGMRATFTAMPGGHDWKAFQGGLVHNLPWLAQQMGLIR</sequence>
<evidence type="ECO:0000256" key="1">
    <source>
        <dbReference type="SAM" id="Phobius"/>
    </source>
</evidence>
<organism evidence="2 3">
    <name type="scientific">Kitasatospora cystarginea</name>
    <dbReference type="NCBI Taxonomy" id="58350"/>
    <lineage>
        <taxon>Bacteria</taxon>
        <taxon>Bacillati</taxon>
        <taxon>Actinomycetota</taxon>
        <taxon>Actinomycetes</taxon>
        <taxon>Kitasatosporales</taxon>
        <taxon>Streptomycetaceae</taxon>
        <taxon>Kitasatospora</taxon>
    </lineage>
</organism>
<proteinExistence type="predicted"/>
<protein>
    <submittedName>
        <fullName evidence="2">Alpha/beta hydrolase-fold protein</fullName>
    </submittedName>
</protein>
<keyword evidence="1" id="KW-0812">Transmembrane</keyword>
<dbReference type="InterPro" id="IPR000801">
    <property type="entry name" value="Esterase-like"/>
</dbReference>
<dbReference type="Pfam" id="PF00756">
    <property type="entry name" value="Esterase"/>
    <property type="match status" value="1"/>
</dbReference>
<evidence type="ECO:0000313" key="3">
    <source>
        <dbReference type="Proteomes" id="UP001500305"/>
    </source>
</evidence>
<dbReference type="RefSeq" id="WP_344636322.1">
    <property type="nucleotide sequence ID" value="NZ_BAAATR010000008.1"/>
</dbReference>
<reference evidence="3" key="1">
    <citation type="journal article" date="2019" name="Int. J. Syst. Evol. Microbiol.">
        <title>The Global Catalogue of Microorganisms (GCM) 10K type strain sequencing project: providing services to taxonomists for standard genome sequencing and annotation.</title>
        <authorList>
            <consortium name="The Broad Institute Genomics Platform"/>
            <consortium name="The Broad Institute Genome Sequencing Center for Infectious Disease"/>
            <person name="Wu L."/>
            <person name="Ma J."/>
        </authorList>
    </citation>
    <scope>NUCLEOTIDE SEQUENCE [LARGE SCALE GENOMIC DNA]</scope>
    <source>
        <strain evidence="3">JCM 7356</strain>
    </source>
</reference>
<gene>
    <name evidence="2" type="ORF">GCM10010430_24380</name>
</gene>
<dbReference type="Gene3D" id="3.40.50.1820">
    <property type="entry name" value="alpha/beta hydrolase"/>
    <property type="match status" value="1"/>
</dbReference>
<dbReference type="SUPFAM" id="SSF53474">
    <property type="entry name" value="alpha/beta-Hydrolases"/>
    <property type="match status" value="1"/>
</dbReference>
<feature type="transmembrane region" description="Helical" evidence="1">
    <location>
        <begin position="49"/>
        <end position="67"/>
    </location>
</feature>
<dbReference type="PANTHER" id="PTHR48098:SF1">
    <property type="entry name" value="DIACYLGLYCEROL ACYLTRANSFERASE_MYCOLYLTRANSFERASE AG85A"/>
    <property type="match status" value="1"/>
</dbReference>
<feature type="transmembrane region" description="Helical" evidence="1">
    <location>
        <begin position="20"/>
        <end position="37"/>
    </location>
</feature>
<dbReference type="EMBL" id="BAAATR010000008">
    <property type="protein sequence ID" value="GAA2241921.1"/>
    <property type="molecule type" value="Genomic_DNA"/>
</dbReference>
<evidence type="ECO:0000313" key="2">
    <source>
        <dbReference type="EMBL" id="GAA2241921.1"/>
    </source>
</evidence>
<keyword evidence="1" id="KW-1133">Transmembrane helix</keyword>
<keyword evidence="2" id="KW-0378">Hydrolase</keyword>
<dbReference type="Proteomes" id="UP001500305">
    <property type="component" value="Unassembled WGS sequence"/>
</dbReference>
<feature type="transmembrane region" description="Helical" evidence="1">
    <location>
        <begin position="113"/>
        <end position="133"/>
    </location>
</feature>
<keyword evidence="3" id="KW-1185">Reference proteome</keyword>
<keyword evidence="1" id="KW-0472">Membrane</keyword>
<dbReference type="GO" id="GO:0016787">
    <property type="term" value="F:hydrolase activity"/>
    <property type="evidence" value="ECO:0007669"/>
    <property type="project" value="UniProtKB-KW"/>
</dbReference>
<comment type="caution">
    <text evidence="2">The sequence shown here is derived from an EMBL/GenBank/DDBJ whole genome shotgun (WGS) entry which is preliminary data.</text>
</comment>